<dbReference type="InterPro" id="IPR039910">
    <property type="entry name" value="D15-like"/>
</dbReference>
<dbReference type="PANTHER" id="PTHR12815:SF47">
    <property type="entry name" value="TRANSLOCATION AND ASSEMBLY MODULE SUBUNIT TAMA"/>
    <property type="match status" value="1"/>
</dbReference>
<feature type="domain" description="POTRA" evidence="7">
    <location>
        <begin position="363"/>
        <end position="446"/>
    </location>
</feature>
<evidence type="ECO:0000313" key="9">
    <source>
        <dbReference type="Proteomes" id="UP000322454"/>
    </source>
</evidence>
<evidence type="ECO:0000256" key="5">
    <source>
        <dbReference type="ARBA" id="ARBA00023237"/>
    </source>
</evidence>
<feature type="transmembrane region" description="Helical" evidence="6">
    <location>
        <begin position="7"/>
        <end position="26"/>
    </location>
</feature>
<keyword evidence="2 6" id="KW-0812">Transmembrane</keyword>
<comment type="subcellular location">
    <subcellularLocation>
        <location evidence="1">Membrane</location>
    </subcellularLocation>
</comment>
<keyword evidence="5" id="KW-0998">Cell outer membrane</keyword>
<evidence type="ECO:0000256" key="3">
    <source>
        <dbReference type="ARBA" id="ARBA00022729"/>
    </source>
</evidence>
<feature type="non-terminal residue" evidence="8">
    <location>
        <position position="856"/>
    </location>
</feature>
<dbReference type="PROSITE" id="PS51779">
    <property type="entry name" value="POTRA"/>
    <property type="match status" value="2"/>
</dbReference>
<keyword evidence="3" id="KW-0732">Signal</keyword>
<dbReference type="InterPro" id="IPR010827">
    <property type="entry name" value="BamA/TamA_POTRA"/>
</dbReference>
<evidence type="ECO:0000256" key="1">
    <source>
        <dbReference type="ARBA" id="ARBA00004370"/>
    </source>
</evidence>
<dbReference type="InterPro" id="IPR000184">
    <property type="entry name" value="Bac_surfAg_D15"/>
</dbReference>
<name>A0A520XBX4_9DELT</name>
<dbReference type="AlphaFoldDB" id="A0A520XBX4"/>
<organism evidence="8 9">
    <name type="scientific">Candidatus Acidulodesulfobacterium acidiphilum</name>
    <dbReference type="NCBI Taxonomy" id="2597224"/>
    <lineage>
        <taxon>Bacteria</taxon>
        <taxon>Deltaproteobacteria</taxon>
        <taxon>Candidatus Acidulodesulfobacterales</taxon>
        <taxon>Candidatus Acidulodesulfobacterium</taxon>
    </lineage>
</organism>
<dbReference type="Pfam" id="PF01103">
    <property type="entry name" value="Omp85"/>
    <property type="match status" value="1"/>
</dbReference>
<evidence type="ECO:0000256" key="4">
    <source>
        <dbReference type="ARBA" id="ARBA00023136"/>
    </source>
</evidence>
<evidence type="ECO:0000256" key="2">
    <source>
        <dbReference type="ARBA" id="ARBA00022692"/>
    </source>
</evidence>
<comment type="caution">
    <text evidence="8">The sequence shown here is derived from an EMBL/GenBank/DDBJ whole genome shotgun (WGS) entry which is preliminary data.</text>
</comment>
<dbReference type="GO" id="GO:0019867">
    <property type="term" value="C:outer membrane"/>
    <property type="evidence" value="ECO:0007669"/>
    <property type="project" value="InterPro"/>
</dbReference>
<evidence type="ECO:0000259" key="7">
    <source>
        <dbReference type="PROSITE" id="PS51779"/>
    </source>
</evidence>
<sequence length="856" mass="98524">MNIIKKSFIFFAYTLLFAIFFLYFAANNVFASNIRNIYDINAGQYTVKSINYKMPYGIPASNIKDLFYIKSGRKFSMISLEKTIKTLYASGYFSNVSVFANINKKLKLIYLKFVFSPKIYIKEINIKGLKNTGISNGRIIKSIPFKKSGLVYKYYKTISIKKIKKIMSNGGYPSAKVSIKTTELNEKPKAYAVNIKIIAGRPVIISNIFVKFKLYYPEKKIEVLIKKLIGKPLNLNKIHLLRKSIWDLYKKKGYLNAIIASPKITYISKRKAVIALKVHPGYKILFHFKGIKPLSENFVKKSVLQIKNVLIFDDGTFLAFQKVLKKYYMKQGYFFAKVLFKENKDKKDKTINLYYSVYKGSKVKISKINIYGYKPFSIGTIKRLMRTRVTSFFNREYFRRNRLKNDVQNIKNYYDNEGYLSARISYKLKFSPDKKSVAVTVNIDSGIPTIVKKVYITGLPAIFKNNAALTGYFLKMKAKPFRIITAENGKELLSTKLSDSGYVFSKVKMNVKFLKNKKYAYIYYEIKAGPRVRIKRILITGNTVTRTGFIKSLLLFKKGQFYDQRKILETQNRLYKRGIFNSAVIKIENPENEVSEKTIIVKVKDAKPLDLSFGAGYGTYTRYKGFIQIENDNLFGTGKSLSLRFSKSAIYTNLLLSYYDPAIYGYRGLAFNASGLDTDVITLNYTMHKEGADFSLIRRFNRYFKGLLSYGMFYDFLSGLNPGAEITPRDDGFTRISSASLSFIYNTKNNIFNPTSGNLTNLRFSYSNFILDSQINFFKIYFHSEEYIPFLYNTDFLIGARLGYIRPLSPTSQVPINERFFLGGRTTVRGFPQDSIGLVNLNPYGYPIGGDVMENY</sequence>
<proteinExistence type="predicted"/>
<dbReference type="InterPro" id="IPR034746">
    <property type="entry name" value="POTRA"/>
</dbReference>
<accession>A0A520XBX4</accession>
<dbReference type="Gene3D" id="2.40.160.50">
    <property type="entry name" value="membrane protein fhac: a member of the omp85/tpsb transporter family"/>
    <property type="match status" value="1"/>
</dbReference>
<dbReference type="Proteomes" id="UP000322454">
    <property type="component" value="Unassembled WGS sequence"/>
</dbReference>
<keyword evidence="4 6" id="KW-0472">Membrane</keyword>
<dbReference type="Pfam" id="PF07244">
    <property type="entry name" value="POTRA"/>
    <property type="match status" value="3"/>
</dbReference>
<evidence type="ECO:0000313" key="8">
    <source>
        <dbReference type="EMBL" id="RZV38707.1"/>
    </source>
</evidence>
<reference evidence="8 9" key="1">
    <citation type="submission" date="2019-01" db="EMBL/GenBank/DDBJ databases">
        <title>Insights into ecological role of a new deltaproteobacterial order Candidatus Sinidesulfobacterales (Sva0485) by metagenomics and metatranscriptomics.</title>
        <authorList>
            <person name="Tan S."/>
            <person name="Liu J."/>
            <person name="Fang Y."/>
            <person name="Hedlund B."/>
            <person name="Lian Z.-H."/>
            <person name="Huang L.-Y."/>
            <person name="Li J.-T."/>
            <person name="Huang L.-N."/>
            <person name="Li W.-J."/>
            <person name="Jiang H.-C."/>
            <person name="Dong H.-L."/>
            <person name="Shu W.-S."/>
        </authorList>
    </citation>
    <scope>NUCLEOTIDE SEQUENCE [LARGE SCALE GENOMIC DNA]</scope>
    <source>
        <strain evidence="8">AP4</strain>
    </source>
</reference>
<gene>
    <name evidence="8" type="ORF">EVJ48_06255</name>
</gene>
<dbReference type="EMBL" id="SHMQ01000015">
    <property type="protein sequence ID" value="RZV38707.1"/>
    <property type="molecule type" value="Genomic_DNA"/>
</dbReference>
<dbReference type="Gene3D" id="3.10.20.310">
    <property type="entry name" value="membrane protein fhac"/>
    <property type="match status" value="5"/>
</dbReference>
<keyword evidence="6" id="KW-1133">Transmembrane helix</keyword>
<dbReference type="PANTHER" id="PTHR12815">
    <property type="entry name" value="SORTING AND ASSEMBLY MACHINERY SAMM50 PROTEIN FAMILY MEMBER"/>
    <property type="match status" value="1"/>
</dbReference>
<protein>
    <recommendedName>
        <fullName evidence="7">POTRA domain-containing protein</fullName>
    </recommendedName>
</protein>
<feature type="domain" description="POTRA" evidence="7">
    <location>
        <begin position="532"/>
        <end position="606"/>
    </location>
</feature>
<evidence type="ECO:0000256" key="6">
    <source>
        <dbReference type="SAM" id="Phobius"/>
    </source>
</evidence>